<dbReference type="InterPro" id="IPR051781">
    <property type="entry name" value="Metallo-dep_Hydrolase"/>
</dbReference>
<gene>
    <name evidence="2" type="ORF">LZA78_16070</name>
</gene>
<dbReference type="Proteomes" id="UP001521181">
    <property type="component" value="Unassembled WGS sequence"/>
</dbReference>
<dbReference type="SUPFAM" id="SSF51338">
    <property type="entry name" value="Composite domain of metallo-dependent hydrolases"/>
    <property type="match status" value="1"/>
</dbReference>
<dbReference type="PIRSF" id="PIRSF038971">
    <property type="entry name" value="PhnM"/>
    <property type="match status" value="1"/>
</dbReference>
<dbReference type="NCBIfam" id="NF011984">
    <property type="entry name" value="PRK15446.1-5"/>
    <property type="match status" value="1"/>
</dbReference>
<evidence type="ECO:0000313" key="2">
    <source>
        <dbReference type="EMBL" id="MCE5974997.1"/>
    </source>
</evidence>
<dbReference type="Gene3D" id="3.20.20.140">
    <property type="entry name" value="Metal-dependent hydrolases"/>
    <property type="match status" value="1"/>
</dbReference>
<dbReference type="EMBL" id="JAJUOS010000015">
    <property type="protein sequence ID" value="MCE5974997.1"/>
    <property type="molecule type" value="Genomic_DNA"/>
</dbReference>
<evidence type="ECO:0000259" key="1">
    <source>
        <dbReference type="Pfam" id="PF01979"/>
    </source>
</evidence>
<accession>A0ABS8YYV0</accession>
<dbReference type="PANTHER" id="PTHR43135:SF3">
    <property type="entry name" value="ALPHA-D-RIBOSE 1-METHYLPHOSPHONATE 5-TRIPHOSPHATE DIPHOSPHATASE"/>
    <property type="match status" value="1"/>
</dbReference>
<keyword evidence="3" id="KW-1185">Reference proteome</keyword>
<proteinExistence type="predicted"/>
<dbReference type="SUPFAM" id="SSF51556">
    <property type="entry name" value="Metallo-dependent hydrolases"/>
    <property type="match status" value="1"/>
</dbReference>
<reference evidence="2 3" key="1">
    <citation type="submission" date="2021-12" db="EMBL/GenBank/DDBJ databases">
        <title>Sinirhodobacter sp. WL0062 is a bacterium isolated from seawater.</title>
        <authorList>
            <person name="Wang L."/>
            <person name="He W."/>
            <person name="Zhang D.-F."/>
        </authorList>
    </citation>
    <scope>NUCLEOTIDE SEQUENCE [LARGE SCALE GENOMIC DNA]</scope>
    <source>
        <strain evidence="2 3">WL0062</strain>
    </source>
</reference>
<dbReference type="NCBIfam" id="NF011990">
    <property type="entry name" value="PRK15446.2-6"/>
    <property type="match status" value="1"/>
</dbReference>
<dbReference type="GO" id="GO:0016787">
    <property type="term" value="F:hydrolase activity"/>
    <property type="evidence" value="ECO:0007669"/>
    <property type="project" value="UniProtKB-KW"/>
</dbReference>
<keyword evidence="2" id="KW-0378">Hydrolase</keyword>
<dbReference type="InterPro" id="IPR032466">
    <property type="entry name" value="Metal_Hydrolase"/>
</dbReference>
<dbReference type="InterPro" id="IPR011059">
    <property type="entry name" value="Metal-dep_hydrolase_composite"/>
</dbReference>
<dbReference type="NCBIfam" id="TIGR02318">
    <property type="entry name" value="phosphono_phnM"/>
    <property type="match status" value="1"/>
</dbReference>
<dbReference type="Gene3D" id="2.30.40.10">
    <property type="entry name" value="Urease, subunit C, domain 1"/>
    <property type="match status" value="1"/>
</dbReference>
<dbReference type="InterPro" id="IPR006680">
    <property type="entry name" value="Amidohydro-rel"/>
</dbReference>
<dbReference type="NCBIfam" id="NF011987">
    <property type="entry name" value="PRK15446.2-3"/>
    <property type="match status" value="1"/>
</dbReference>
<organism evidence="2 3">
    <name type="scientific">Rhodobacter flavimaris</name>
    <dbReference type="NCBI Taxonomy" id="2907145"/>
    <lineage>
        <taxon>Bacteria</taxon>
        <taxon>Pseudomonadati</taxon>
        <taxon>Pseudomonadota</taxon>
        <taxon>Alphaproteobacteria</taxon>
        <taxon>Rhodobacterales</taxon>
        <taxon>Rhodobacter group</taxon>
        <taxon>Rhodobacter</taxon>
    </lineage>
</organism>
<dbReference type="EC" id="3.6.1.63" evidence="2"/>
<dbReference type="InterPro" id="IPR012696">
    <property type="entry name" value="PhnM"/>
</dbReference>
<dbReference type="PANTHER" id="PTHR43135">
    <property type="entry name" value="ALPHA-D-RIBOSE 1-METHYLPHOSPHONATE 5-TRIPHOSPHATE DIPHOSPHATASE"/>
    <property type="match status" value="1"/>
</dbReference>
<feature type="domain" description="Amidohydrolase-related" evidence="1">
    <location>
        <begin position="86"/>
        <end position="380"/>
    </location>
</feature>
<dbReference type="Pfam" id="PF01979">
    <property type="entry name" value="Amidohydro_1"/>
    <property type="match status" value="1"/>
</dbReference>
<sequence>MTQTILANAMLVLKDEVIAGSLVMRDGQITDIAPGKTVPEGAVDCGGDLVMPGLIELHTDNLERHIEPRPKVNWPHAAAIIAHDAELCSVGITTVFDALRVGSIGASGGRSDYREYARDLASEILEMRAKDALRISHYIHLRAETCSETLIAELAKFGPEDRVGIVSLMDHTPGERQFRDLSKLRDYVCGKHGLSEAQFDEHVASQIALKERLGAAHEAASVAAARRFGAVLASHDDTTADQVAHSASKGVHFAEFPTTVEAARACRAQGIAIMMGAPNLIRGGSHSGNVAAHELAENDLLDIISSDYVPSALLSSALLLGDLWGDTARGISTVTDAPARAVGLTDRGRLEPGKRADLIRVKRINGAGMLHGVWVKGERVG</sequence>
<dbReference type="RefSeq" id="WP_233677930.1">
    <property type="nucleotide sequence ID" value="NZ_JAJUOS010000015.1"/>
</dbReference>
<evidence type="ECO:0000313" key="3">
    <source>
        <dbReference type="Proteomes" id="UP001521181"/>
    </source>
</evidence>
<protein>
    <submittedName>
        <fullName evidence="2">Alpha-D-ribose 1-methylphosphonate 5-triphosphate diphosphatase</fullName>
        <ecNumber evidence="2">3.6.1.63</ecNumber>
    </submittedName>
</protein>
<comment type="caution">
    <text evidence="2">The sequence shown here is derived from an EMBL/GenBank/DDBJ whole genome shotgun (WGS) entry which is preliminary data.</text>
</comment>
<name>A0ABS8YYV0_9RHOB</name>